<evidence type="ECO:0000256" key="1">
    <source>
        <dbReference type="ARBA" id="ARBA00004123"/>
    </source>
</evidence>
<proteinExistence type="predicted"/>
<dbReference type="PANTHER" id="PTHR47338:SF29">
    <property type="entry name" value="ZN(2)-C6 FUNGAL-TYPE DOMAIN-CONTAINING PROTEIN"/>
    <property type="match status" value="1"/>
</dbReference>
<gene>
    <name evidence="7" type="ORF">K435DRAFT_847015</name>
</gene>
<keyword evidence="2" id="KW-0479">Metal-binding</keyword>
<accession>A0A4V4HIX3</accession>
<evidence type="ECO:0000256" key="5">
    <source>
        <dbReference type="ARBA" id="ARBA00023242"/>
    </source>
</evidence>
<evidence type="ECO:0008006" key="9">
    <source>
        <dbReference type="Google" id="ProtNLM"/>
    </source>
</evidence>
<dbReference type="InterPro" id="IPR050815">
    <property type="entry name" value="TF_fung"/>
</dbReference>
<dbReference type="EMBL" id="ML179035">
    <property type="protein sequence ID" value="THV08116.1"/>
    <property type="molecule type" value="Genomic_DNA"/>
</dbReference>
<evidence type="ECO:0000313" key="7">
    <source>
        <dbReference type="EMBL" id="THV08116.1"/>
    </source>
</evidence>
<protein>
    <recommendedName>
        <fullName evidence="9">Zn(2)-C6 fungal-type domain-containing protein</fullName>
    </recommendedName>
</protein>
<evidence type="ECO:0000256" key="3">
    <source>
        <dbReference type="ARBA" id="ARBA00023015"/>
    </source>
</evidence>
<keyword evidence="8" id="KW-1185">Reference proteome</keyword>
<evidence type="ECO:0000256" key="4">
    <source>
        <dbReference type="ARBA" id="ARBA00023163"/>
    </source>
</evidence>
<reference evidence="7 8" key="1">
    <citation type="journal article" date="2019" name="Nat. Ecol. Evol.">
        <title>Megaphylogeny resolves global patterns of mushroom evolution.</title>
        <authorList>
            <person name="Varga T."/>
            <person name="Krizsan K."/>
            <person name="Foldi C."/>
            <person name="Dima B."/>
            <person name="Sanchez-Garcia M."/>
            <person name="Sanchez-Ramirez S."/>
            <person name="Szollosi G.J."/>
            <person name="Szarkandi J.G."/>
            <person name="Papp V."/>
            <person name="Albert L."/>
            <person name="Andreopoulos W."/>
            <person name="Angelini C."/>
            <person name="Antonin V."/>
            <person name="Barry K.W."/>
            <person name="Bougher N.L."/>
            <person name="Buchanan P."/>
            <person name="Buyck B."/>
            <person name="Bense V."/>
            <person name="Catcheside P."/>
            <person name="Chovatia M."/>
            <person name="Cooper J."/>
            <person name="Damon W."/>
            <person name="Desjardin D."/>
            <person name="Finy P."/>
            <person name="Geml J."/>
            <person name="Haridas S."/>
            <person name="Hughes K."/>
            <person name="Justo A."/>
            <person name="Karasinski D."/>
            <person name="Kautmanova I."/>
            <person name="Kiss B."/>
            <person name="Kocsube S."/>
            <person name="Kotiranta H."/>
            <person name="LaButti K.M."/>
            <person name="Lechner B.E."/>
            <person name="Liimatainen K."/>
            <person name="Lipzen A."/>
            <person name="Lukacs Z."/>
            <person name="Mihaltcheva S."/>
            <person name="Morgado L.N."/>
            <person name="Niskanen T."/>
            <person name="Noordeloos M.E."/>
            <person name="Ohm R.A."/>
            <person name="Ortiz-Santana B."/>
            <person name="Ovrebo C."/>
            <person name="Racz N."/>
            <person name="Riley R."/>
            <person name="Savchenko A."/>
            <person name="Shiryaev A."/>
            <person name="Soop K."/>
            <person name="Spirin V."/>
            <person name="Szebenyi C."/>
            <person name="Tomsovsky M."/>
            <person name="Tulloss R.E."/>
            <person name="Uehling J."/>
            <person name="Grigoriev I.V."/>
            <person name="Vagvolgyi C."/>
            <person name="Papp T."/>
            <person name="Martin F.M."/>
            <person name="Miettinen O."/>
            <person name="Hibbett D.S."/>
            <person name="Nagy L.G."/>
        </authorList>
    </citation>
    <scope>NUCLEOTIDE SEQUENCE [LARGE SCALE GENOMIC DNA]</scope>
    <source>
        <strain evidence="7 8">CBS 962.96</strain>
    </source>
</reference>
<dbReference type="PANTHER" id="PTHR47338">
    <property type="entry name" value="ZN(II)2CYS6 TRANSCRIPTION FACTOR (EUROFUNG)-RELATED"/>
    <property type="match status" value="1"/>
</dbReference>
<evidence type="ECO:0000313" key="8">
    <source>
        <dbReference type="Proteomes" id="UP000297245"/>
    </source>
</evidence>
<dbReference type="GO" id="GO:0008270">
    <property type="term" value="F:zinc ion binding"/>
    <property type="evidence" value="ECO:0007669"/>
    <property type="project" value="InterPro"/>
</dbReference>
<sequence>MGKDKKTTEPEALRSGCHEEDHAPTAGHSQLNVYQKCDGAFPRCSNCERSTGRFRDCEYPGRGSSQIEYLEQQIAELESQIQERETSVAAKRTDGSIILHNPYLTPTASQVQSVWAPFQVPSTHRSEEVPLQLRQNLLSAFIPYANDLGFFLDLTKICNAILSVSSQGTSTSNAGVPPITSALMHVIFLLGSHLSTSPQVTVFEPEFLSKATGSVAHILSSTTNTSDHPLWKVLEAIQSHVLLAQYFFDTHQENSPVKISYKFRQILKIPKLVH</sequence>
<dbReference type="GO" id="GO:0000981">
    <property type="term" value="F:DNA-binding transcription factor activity, RNA polymerase II-specific"/>
    <property type="evidence" value="ECO:0007669"/>
    <property type="project" value="InterPro"/>
</dbReference>
<keyword evidence="5" id="KW-0539">Nucleus</keyword>
<evidence type="ECO:0000256" key="2">
    <source>
        <dbReference type="ARBA" id="ARBA00022723"/>
    </source>
</evidence>
<organism evidence="7 8">
    <name type="scientific">Dendrothele bispora (strain CBS 962.96)</name>
    <dbReference type="NCBI Taxonomy" id="1314807"/>
    <lineage>
        <taxon>Eukaryota</taxon>
        <taxon>Fungi</taxon>
        <taxon>Dikarya</taxon>
        <taxon>Basidiomycota</taxon>
        <taxon>Agaricomycotina</taxon>
        <taxon>Agaricomycetes</taxon>
        <taxon>Agaricomycetidae</taxon>
        <taxon>Agaricales</taxon>
        <taxon>Agaricales incertae sedis</taxon>
        <taxon>Dendrothele</taxon>
    </lineage>
</organism>
<dbReference type="InterPro" id="IPR001138">
    <property type="entry name" value="Zn2Cys6_DnaBD"/>
</dbReference>
<comment type="subcellular location">
    <subcellularLocation>
        <location evidence="1">Nucleus</location>
    </subcellularLocation>
</comment>
<dbReference type="Gene3D" id="4.10.240.10">
    <property type="entry name" value="Zn(2)-C6 fungal-type DNA-binding domain"/>
    <property type="match status" value="1"/>
</dbReference>
<keyword evidence="3" id="KW-0805">Transcription regulation</keyword>
<name>A0A4V4HIX3_DENBC</name>
<dbReference type="GO" id="GO:0005634">
    <property type="term" value="C:nucleus"/>
    <property type="evidence" value="ECO:0007669"/>
    <property type="project" value="UniProtKB-SubCell"/>
</dbReference>
<feature type="compositionally biased region" description="Basic and acidic residues" evidence="6">
    <location>
        <begin position="1"/>
        <end position="23"/>
    </location>
</feature>
<evidence type="ECO:0000256" key="6">
    <source>
        <dbReference type="SAM" id="MobiDB-lite"/>
    </source>
</evidence>
<feature type="region of interest" description="Disordered" evidence="6">
    <location>
        <begin position="1"/>
        <end position="25"/>
    </location>
</feature>
<dbReference type="AlphaFoldDB" id="A0A4V4HIX3"/>
<dbReference type="CDD" id="cd00067">
    <property type="entry name" value="GAL4"/>
    <property type="match status" value="1"/>
</dbReference>
<dbReference type="OrthoDB" id="2309723at2759"/>
<keyword evidence="4" id="KW-0804">Transcription</keyword>
<dbReference type="Proteomes" id="UP000297245">
    <property type="component" value="Unassembled WGS sequence"/>
</dbReference>
<dbReference type="InterPro" id="IPR036864">
    <property type="entry name" value="Zn2-C6_fun-type_DNA-bd_sf"/>
</dbReference>